<keyword evidence="2" id="KW-1185">Reference proteome</keyword>
<organism evidence="1 2">
    <name type="scientific">Acaulospora colombiana</name>
    <dbReference type="NCBI Taxonomy" id="27376"/>
    <lineage>
        <taxon>Eukaryota</taxon>
        <taxon>Fungi</taxon>
        <taxon>Fungi incertae sedis</taxon>
        <taxon>Mucoromycota</taxon>
        <taxon>Glomeromycotina</taxon>
        <taxon>Glomeromycetes</taxon>
        <taxon>Diversisporales</taxon>
        <taxon>Acaulosporaceae</taxon>
        <taxon>Acaulospora</taxon>
    </lineage>
</organism>
<sequence length="121" mass="13262">TNISLDKLGQINIPYLKGYREIEQLYAPLVYLETFLKYNTEASYIAAHALASQGQKADGEETGKADSMDAMANAEKAATKGPSFVRATTTAKLPQVQKEDSDAEIKVAEGNEEEIQMSEEE</sequence>
<dbReference type="EMBL" id="CAJVPT010015277">
    <property type="protein sequence ID" value="CAG8610622.1"/>
    <property type="molecule type" value="Genomic_DNA"/>
</dbReference>
<name>A0ACA9MTK9_9GLOM</name>
<comment type="caution">
    <text evidence="1">The sequence shown here is derived from an EMBL/GenBank/DDBJ whole genome shotgun (WGS) entry which is preliminary data.</text>
</comment>
<reference evidence="1" key="1">
    <citation type="submission" date="2021-06" db="EMBL/GenBank/DDBJ databases">
        <authorList>
            <person name="Kallberg Y."/>
            <person name="Tangrot J."/>
            <person name="Rosling A."/>
        </authorList>
    </citation>
    <scope>NUCLEOTIDE SEQUENCE</scope>
    <source>
        <strain evidence="1">CL356</strain>
    </source>
</reference>
<protein>
    <submittedName>
        <fullName evidence="1">5166_t:CDS:1</fullName>
    </submittedName>
</protein>
<evidence type="ECO:0000313" key="2">
    <source>
        <dbReference type="Proteomes" id="UP000789525"/>
    </source>
</evidence>
<evidence type="ECO:0000313" key="1">
    <source>
        <dbReference type="EMBL" id="CAG8610622.1"/>
    </source>
</evidence>
<accession>A0ACA9MTK9</accession>
<gene>
    <name evidence="1" type="ORF">ACOLOM_LOCUS7004</name>
</gene>
<feature type="non-terminal residue" evidence="1">
    <location>
        <position position="1"/>
    </location>
</feature>
<proteinExistence type="predicted"/>
<dbReference type="Proteomes" id="UP000789525">
    <property type="component" value="Unassembled WGS sequence"/>
</dbReference>